<dbReference type="Gene3D" id="3.40.50.150">
    <property type="entry name" value="Vaccinia Virus protein VP39"/>
    <property type="match status" value="1"/>
</dbReference>
<keyword evidence="3" id="KW-0489">Methyltransferase</keyword>
<dbReference type="RefSeq" id="WP_316432332.1">
    <property type="nucleotide sequence ID" value="NZ_CP053586.1"/>
</dbReference>
<organism evidence="3">
    <name type="scientific">Leptolyngbya sp. NK1-12</name>
    <dbReference type="NCBI Taxonomy" id="2547451"/>
    <lineage>
        <taxon>Bacteria</taxon>
        <taxon>Bacillati</taxon>
        <taxon>Cyanobacteriota</taxon>
        <taxon>Cyanophyceae</taxon>
        <taxon>Leptolyngbyales</taxon>
        <taxon>Leptolyngbyaceae</taxon>
        <taxon>Leptolyngbya group</taxon>
        <taxon>Leptolyngbya</taxon>
    </lineage>
</organism>
<dbReference type="Pfam" id="PF13649">
    <property type="entry name" value="Methyltransf_25"/>
    <property type="match status" value="1"/>
</dbReference>
<dbReference type="GO" id="GO:0008168">
    <property type="term" value="F:methyltransferase activity"/>
    <property type="evidence" value="ECO:0007669"/>
    <property type="project" value="UniProtKB-KW"/>
</dbReference>
<evidence type="ECO:0000259" key="2">
    <source>
        <dbReference type="Pfam" id="PF13649"/>
    </source>
</evidence>
<accession>A0AA97AJ09</accession>
<dbReference type="PANTHER" id="PTHR43861">
    <property type="entry name" value="TRANS-ACONITATE 2-METHYLTRANSFERASE-RELATED"/>
    <property type="match status" value="1"/>
</dbReference>
<reference evidence="3" key="1">
    <citation type="submission" date="2020-05" db="EMBL/GenBank/DDBJ databases">
        <authorList>
            <person name="Zhu T."/>
            <person name="Keshari N."/>
            <person name="Lu X."/>
        </authorList>
    </citation>
    <scope>NUCLEOTIDE SEQUENCE</scope>
    <source>
        <strain evidence="3">NK1-12</strain>
    </source>
</reference>
<evidence type="ECO:0000256" key="1">
    <source>
        <dbReference type="ARBA" id="ARBA00022679"/>
    </source>
</evidence>
<name>A0AA97AJ09_9CYAN</name>
<dbReference type="EMBL" id="CP053586">
    <property type="protein sequence ID" value="WNZ26129.1"/>
    <property type="molecule type" value="Genomic_DNA"/>
</dbReference>
<dbReference type="InterPro" id="IPR029063">
    <property type="entry name" value="SAM-dependent_MTases_sf"/>
</dbReference>
<dbReference type="InterPro" id="IPR041698">
    <property type="entry name" value="Methyltransf_25"/>
</dbReference>
<feature type="domain" description="Methyltransferase" evidence="2">
    <location>
        <begin position="52"/>
        <end position="147"/>
    </location>
</feature>
<keyword evidence="1" id="KW-0808">Transferase</keyword>
<dbReference type="SUPFAM" id="SSF53335">
    <property type="entry name" value="S-adenosyl-L-methionine-dependent methyltransferases"/>
    <property type="match status" value="1"/>
</dbReference>
<gene>
    <name evidence="3" type="ORF">HJG54_27085</name>
</gene>
<proteinExistence type="predicted"/>
<dbReference type="CDD" id="cd02440">
    <property type="entry name" value="AdoMet_MTases"/>
    <property type="match status" value="1"/>
</dbReference>
<evidence type="ECO:0000313" key="3">
    <source>
        <dbReference type="EMBL" id="WNZ26129.1"/>
    </source>
</evidence>
<dbReference type="GO" id="GO:0032259">
    <property type="term" value="P:methylation"/>
    <property type="evidence" value="ECO:0007669"/>
    <property type="project" value="UniProtKB-KW"/>
</dbReference>
<protein>
    <submittedName>
        <fullName evidence="3">Class I SAM-dependent methyltransferase</fullName>
    </submittedName>
</protein>
<dbReference type="AlphaFoldDB" id="A0AA97AJ09"/>
<sequence length="233" mass="25849">MTYHPFDFDSPSARPATEYDTAARQSIPGYDALLSMVAALFQHHLPNQAHLLIVGAGGGNELETLSSIQSDWQFTGVDPSENMLAVARSKVEQLGIGERVTLHKGVVGDLPLQRFDAATSLLVMHFLPDDGSKLDYLQAIAARLKPGSPFLLVDLQGDKQSDAFKLLVEGWQTRARLAGMEPQRLTEFVNRMQQHLPCIPESRTLELLQQTGFKNAVRFYTAFMFSGWLAFAE</sequence>